<protein>
    <submittedName>
        <fullName evidence="1">Uncharacterized protein</fullName>
    </submittedName>
</protein>
<accession>A0ACC0XHR1</accession>
<reference evidence="2" key="1">
    <citation type="journal article" date="2023" name="G3 (Bethesda)">
        <title>Genome assembly and association tests identify interacting loci associated with vigor, precocity, and sex in interspecific pistachio rootstocks.</title>
        <authorList>
            <person name="Palmer W."/>
            <person name="Jacygrad E."/>
            <person name="Sagayaradj S."/>
            <person name="Cavanaugh K."/>
            <person name="Han R."/>
            <person name="Bertier L."/>
            <person name="Beede B."/>
            <person name="Kafkas S."/>
            <person name="Golino D."/>
            <person name="Preece J."/>
            <person name="Michelmore R."/>
        </authorList>
    </citation>
    <scope>NUCLEOTIDE SEQUENCE [LARGE SCALE GENOMIC DNA]</scope>
</reference>
<proteinExistence type="predicted"/>
<dbReference type="EMBL" id="CM047747">
    <property type="protein sequence ID" value="KAJ0017943.1"/>
    <property type="molecule type" value="Genomic_DNA"/>
</dbReference>
<name>A0ACC0XHR1_9ROSI</name>
<keyword evidence="2" id="KW-1185">Reference proteome</keyword>
<evidence type="ECO:0000313" key="2">
    <source>
        <dbReference type="Proteomes" id="UP001163603"/>
    </source>
</evidence>
<organism evidence="1 2">
    <name type="scientific">Pistacia integerrima</name>
    <dbReference type="NCBI Taxonomy" id="434235"/>
    <lineage>
        <taxon>Eukaryota</taxon>
        <taxon>Viridiplantae</taxon>
        <taxon>Streptophyta</taxon>
        <taxon>Embryophyta</taxon>
        <taxon>Tracheophyta</taxon>
        <taxon>Spermatophyta</taxon>
        <taxon>Magnoliopsida</taxon>
        <taxon>eudicotyledons</taxon>
        <taxon>Gunneridae</taxon>
        <taxon>Pentapetalae</taxon>
        <taxon>rosids</taxon>
        <taxon>malvids</taxon>
        <taxon>Sapindales</taxon>
        <taxon>Anacardiaceae</taxon>
        <taxon>Pistacia</taxon>
    </lineage>
</organism>
<dbReference type="Proteomes" id="UP001163603">
    <property type="component" value="Chromosome 12"/>
</dbReference>
<comment type="caution">
    <text evidence="1">The sequence shown here is derived from an EMBL/GenBank/DDBJ whole genome shotgun (WGS) entry which is preliminary data.</text>
</comment>
<gene>
    <name evidence="1" type="ORF">Pint_12079</name>
</gene>
<sequence>MGFEKAVMVQNSTACAMEWSIELEKALRSKNPGRCIEAIYQIGLRLEQWSGEPEGTMVVYNMFGLVPGEDRLFANTIFLRLADAFQLGNKRTRVTIVRIFLSLLKHCRKKRKNKQMNGVLSKSRVQNHLELLKRVKAVFDSGDVESRALALVLFGCWADFAKDSAQIRYLVLSSLVSSNVLEVRASLFATGCFSELADDFSSVVLEMVVNMVTSSETESVVRLAAVRVFSKMGCTFSNANRAFKAGLKLVVGCREEDILVAMLASLSKLCYKSTVLISEQVDFLLSLFNSEKTLRTQATSLRCLHFIFSKGMCQSIVGASVIKTLISITDNLELPSTMQCEALQLLHKIFLCTSSNLSCVNMPEFAELLRFVDNASQSPNWSKSLHGIHILVDVLIRLQRITETDTLPLPSQVVSLIMDRVTLLVKTLLDLCQFKSTVFQDIQNLLKLLYHVVGKHPDLGVLVLDKVHSFVEDLVNSKNNFIAGRQADSAVNDNLEFNRESHKAITSKLVCIVNRFVVSCLESLHEAGAINNQVFDKVKLLAECVHHCNLLNCYTHTIYSILLHSQIIWGCMVNRNEEAGGVEGNSHIFVQNSFVEHELFTLEFAKRMLTQGDNWPAYKSGIYAACQGVWTTANFMFGQLITKVQSDTYGFWLKSLSQWAHCEIIIQQLVFAKQGSISFDWLENMLSKDDLSKNGEGNAGHIHEIIFSQALDIAYKSCGSAGRTLETILTSGKTFCFQGWFLALRAKFLGVLVDIFGVLSSLPSEQDNITTDSQVGKSLMVERRKLLQQITQISFKLKRLSQEYDLIASSFTGMDSRSSEILKALALSCSVLAFSTGFALYTHLLPTYGTLMTTDLLEGSQNCSHVMLIQNLLGRLWNLDHETSTKLCMLLEVSDWSKNCFHLQSGNQRLTISCEVKDIVDVCSYAVSGIVCLQNEANKVHNEENLSKVTKNGFQLLSSIILKWMCIPFRAPKYFFKIRPCFGSELLVSCAGTSNLGGIFISTGFHLSLNLCLQLKNASPDLPVRLTKFYCILCCSQNPLSDRQNSQQTPQTSQAWETDDMVEMNEKLFQYVTQCAKKTNHRKRARDTDIDNDGRAVNTFVHFEPNDRGQGFSNCLLDVSQFPVGSYRIKWHSCCIDSQGSYWSLLPLNAGPLFTIK</sequence>
<evidence type="ECO:0000313" key="1">
    <source>
        <dbReference type="EMBL" id="KAJ0017943.1"/>
    </source>
</evidence>